<reference evidence="2" key="1">
    <citation type="submission" date="2009-10" db="EMBL/GenBank/DDBJ databases">
        <title>Diversity of trophic interactions inside an arsenic-rich microbial ecosystem.</title>
        <authorList>
            <person name="Bertin P.N."/>
            <person name="Heinrich-Salmeron A."/>
            <person name="Pelletier E."/>
            <person name="Goulhen-Chollet F."/>
            <person name="Arsene-Ploetze F."/>
            <person name="Gallien S."/>
            <person name="Calteau A."/>
            <person name="Vallenet D."/>
            <person name="Casiot C."/>
            <person name="Chane-Woon-Ming B."/>
            <person name="Giloteaux L."/>
            <person name="Barakat M."/>
            <person name="Bonnefoy V."/>
            <person name="Bruneel O."/>
            <person name="Chandler M."/>
            <person name="Cleiss J."/>
            <person name="Duran R."/>
            <person name="Elbaz-Poulichet F."/>
            <person name="Fonknechten N."/>
            <person name="Lauga B."/>
            <person name="Mornico D."/>
            <person name="Ortet P."/>
            <person name="Schaeffer C."/>
            <person name="Siguier P."/>
            <person name="Alexander Thil Smith A."/>
            <person name="Van Dorsselaer A."/>
            <person name="Weissenbach J."/>
            <person name="Medigue C."/>
            <person name="Le Paslier D."/>
        </authorList>
    </citation>
    <scope>NUCLEOTIDE SEQUENCE</scope>
</reference>
<protein>
    <submittedName>
        <fullName evidence="2">Uncharacterized protein</fullName>
    </submittedName>
</protein>
<evidence type="ECO:0000313" key="2">
    <source>
        <dbReference type="EMBL" id="CBH75687.1"/>
    </source>
</evidence>
<gene>
    <name evidence="2" type="ORF">CARN1_2550</name>
</gene>
<evidence type="ECO:0000256" key="1">
    <source>
        <dbReference type="SAM" id="Phobius"/>
    </source>
</evidence>
<name>E6PGU9_9ZZZZ</name>
<feature type="transmembrane region" description="Helical" evidence="1">
    <location>
        <begin position="131"/>
        <end position="151"/>
    </location>
</feature>
<feature type="transmembrane region" description="Helical" evidence="1">
    <location>
        <begin position="12"/>
        <end position="33"/>
    </location>
</feature>
<feature type="transmembrane region" description="Helical" evidence="1">
    <location>
        <begin position="45"/>
        <end position="64"/>
    </location>
</feature>
<organism evidence="2">
    <name type="scientific">mine drainage metagenome</name>
    <dbReference type="NCBI Taxonomy" id="410659"/>
    <lineage>
        <taxon>unclassified sequences</taxon>
        <taxon>metagenomes</taxon>
        <taxon>ecological metagenomes</taxon>
    </lineage>
</organism>
<keyword evidence="1" id="KW-0472">Membrane</keyword>
<proteinExistence type="predicted"/>
<dbReference type="EMBL" id="CABL01000014">
    <property type="protein sequence ID" value="CBH75687.1"/>
    <property type="molecule type" value="Genomic_DNA"/>
</dbReference>
<sequence length="162" mass="17150">MAPTTRQYPAILARGILAGIVGAILIDGFLYVTQVRPQGGTMLQLWSFVAMAAMGKGILANPLAPLYGALVHLLVSLAWGVAFAWVAASQPYIAKRWLPSGLAYGVVVYLAMDVVMLAAGVLQNPKTPNDLIFQLLAHMVFFGLPIAWIVAAMTPASADAQA</sequence>
<keyword evidence="1" id="KW-0812">Transmembrane</keyword>
<feature type="transmembrane region" description="Helical" evidence="1">
    <location>
        <begin position="70"/>
        <end position="89"/>
    </location>
</feature>
<accession>E6PGU9</accession>
<feature type="transmembrane region" description="Helical" evidence="1">
    <location>
        <begin position="101"/>
        <end position="119"/>
    </location>
</feature>
<comment type="caution">
    <text evidence="2">The sequence shown here is derived from an EMBL/GenBank/DDBJ whole genome shotgun (WGS) entry which is preliminary data.</text>
</comment>
<keyword evidence="1" id="KW-1133">Transmembrane helix</keyword>
<dbReference type="AlphaFoldDB" id="E6PGU9"/>